<gene>
    <name evidence="1" type="ORF">F511_45522</name>
</gene>
<name>A0A2Z6ZWY3_9LAMI</name>
<keyword evidence="2" id="KW-1185">Reference proteome</keyword>
<reference evidence="1 2" key="1">
    <citation type="journal article" date="2015" name="Proc. Natl. Acad. Sci. U.S.A.">
        <title>The resurrection genome of Boea hygrometrica: A blueprint for survival of dehydration.</title>
        <authorList>
            <person name="Xiao L."/>
            <person name="Yang G."/>
            <person name="Zhang L."/>
            <person name="Yang X."/>
            <person name="Zhao S."/>
            <person name="Ji Z."/>
            <person name="Zhou Q."/>
            <person name="Hu M."/>
            <person name="Wang Y."/>
            <person name="Chen M."/>
            <person name="Xu Y."/>
            <person name="Jin H."/>
            <person name="Xiao X."/>
            <person name="Hu G."/>
            <person name="Bao F."/>
            <person name="Hu Y."/>
            <person name="Wan P."/>
            <person name="Li L."/>
            <person name="Deng X."/>
            <person name="Kuang T."/>
            <person name="Xiang C."/>
            <person name="Zhu J.K."/>
            <person name="Oliver M.J."/>
            <person name="He Y."/>
        </authorList>
    </citation>
    <scope>NUCLEOTIDE SEQUENCE [LARGE SCALE GENOMIC DNA]</scope>
    <source>
        <strain evidence="2">cv. XS01</strain>
    </source>
</reference>
<evidence type="ECO:0000313" key="1">
    <source>
        <dbReference type="EMBL" id="KZV06994.1"/>
    </source>
</evidence>
<organism evidence="1 2">
    <name type="scientific">Dorcoceras hygrometricum</name>
    <dbReference type="NCBI Taxonomy" id="472368"/>
    <lineage>
        <taxon>Eukaryota</taxon>
        <taxon>Viridiplantae</taxon>
        <taxon>Streptophyta</taxon>
        <taxon>Embryophyta</taxon>
        <taxon>Tracheophyta</taxon>
        <taxon>Spermatophyta</taxon>
        <taxon>Magnoliopsida</taxon>
        <taxon>eudicotyledons</taxon>
        <taxon>Gunneridae</taxon>
        <taxon>Pentapetalae</taxon>
        <taxon>asterids</taxon>
        <taxon>lamiids</taxon>
        <taxon>Lamiales</taxon>
        <taxon>Gesneriaceae</taxon>
        <taxon>Didymocarpoideae</taxon>
        <taxon>Trichosporeae</taxon>
        <taxon>Loxocarpinae</taxon>
        <taxon>Dorcoceras</taxon>
    </lineage>
</organism>
<dbReference type="AlphaFoldDB" id="A0A2Z6ZWY3"/>
<dbReference type="Proteomes" id="UP000250235">
    <property type="component" value="Unassembled WGS sequence"/>
</dbReference>
<accession>A0A2Z6ZWY3</accession>
<protein>
    <submittedName>
        <fullName evidence="1">Protein EXECUTER 2</fullName>
    </submittedName>
</protein>
<evidence type="ECO:0000313" key="2">
    <source>
        <dbReference type="Proteomes" id="UP000250235"/>
    </source>
</evidence>
<sequence length="126" mass="14248">MRARLSRLATGRWASPPRAGGATLRRSWCNAGRLLRALVLRCRATLGAVTGRGAHWLHKLHAAEARCCARRRALPPRFLWWWRHRRTLLRRCCDGCFILGFGSGLSREAREVFGPVFDIGPGIGRF</sequence>
<dbReference type="EMBL" id="KV048247">
    <property type="protein sequence ID" value="KZV06994.1"/>
    <property type="molecule type" value="Genomic_DNA"/>
</dbReference>
<proteinExistence type="predicted"/>